<dbReference type="InterPro" id="IPR013783">
    <property type="entry name" value="Ig-like_fold"/>
</dbReference>
<dbReference type="AlphaFoldDB" id="A0A8C9QK90"/>
<keyword evidence="2" id="KW-0325">Glycoprotein</keyword>
<feature type="compositionally biased region" description="Pro residues" evidence="5">
    <location>
        <begin position="504"/>
        <end position="517"/>
    </location>
</feature>
<evidence type="ECO:0000256" key="3">
    <source>
        <dbReference type="ARBA" id="ARBA00023319"/>
    </source>
</evidence>
<dbReference type="InterPro" id="IPR013151">
    <property type="entry name" value="Immunoglobulin_dom"/>
</dbReference>
<evidence type="ECO:0000313" key="9">
    <source>
        <dbReference type="Ensembl" id="ENSSDAP00000024500.1"/>
    </source>
</evidence>
<dbReference type="GO" id="GO:0005886">
    <property type="term" value="C:plasma membrane"/>
    <property type="evidence" value="ECO:0007669"/>
    <property type="project" value="TreeGrafter"/>
</dbReference>
<comment type="similarity">
    <text evidence="4">Belongs to the immunoglobulin superfamily. CEA family.</text>
</comment>
<keyword evidence="6" id="KW-0472">Membrane</keyword>
<dbReference type="Proteomes" id="UP000694422">
    <property type="component" value="Unplaced"/>
</dbReference>
<dbReference type="InterPro" id="IPR050831">
    <property type="entry name" value="CEA_cell_adhesion"/>
</dbReference>
<dbReference type="FunFam" id="2.60.40.10:FF:000244">
    <property type="entry name" value="carcinoembryonic antigen-related cell adhesion molecule 16"/>
    <property type="match status" value="2"/>
</dbReference>
<evidence type="ECO:0000256" key="2">
    <source>
        <dbReference type="ARBA" id="ARBA00023180"/>
    </source>
</evidence>
<dbReference type="Ensembl" id="ENSSDAT00000028027.1">
    <property type="protein sequence ID" value="ENSSDAP00000024500.1"/>
    <property type="gene ID" value="ENSSDAG00000021896.1"/>
</dbReference>
<evidence type="ECO:0000313" key="10">
    <source>
        <dbReference type="Proteomes" id="UP000694422"/>
    </source>
</evidence>
<dbReference type="CDD" id="cd20948">
    <property type="entry name" value="IgC2_CEACAM5-like"/>
    <property type="match status" value="1"/>
</dbReference>
<protein>
    <recommendedName>
        <fullName evidence="8">Ig-like domain-containing protein</fullName>
    </recommendedName>
</protein>
<evidence type="ECO:0000256" key="7">
    <source>
        <dbReference type="SAM" id="SignalP"/>
    </source>
</evidence>
<feature type="region of interest" description="Disordered" evidence="5">
    <location>
        <begin position="485"/>
        <end position="517"/>
    </location>
</feature>
<keyword evidence="6" id="KW-0812">Transmembrane</keyword>
<dbReference type="InterPro" id="IPR013106">
    <property type="entry name" value="Ig_V-set"/>
</dbReference>
<feature type="domain" description="Ig-like" evidence="8">
    <location>
        <begin position="325"/>
        <end position="406"/>
    </location>
</feature>
<keyword evidence="3" id="KW-0393">Immunoglobulin domain</keyword>
<reference evidence="9" key="1">
    <citation type="submission" date="2025-08" db="UniProtKB">
        <authorList>
            <consortium name="Ensembl"/>
        </authorList>
    </citation>
    <scope>IDENTIFICATION</scope>
</reference>
<proteinExistence type="inferred from homology"/>
<dbReference type="PANTHER" id="PTHR44427:SF1">
    <property type="entry name" value="CARCINOEMBRYONIC ANTIGEN-RELATED CELL ADHESION MOLECULE 1"/>
    <property type="match status" value="1"/>
</dbReference>
<dbReference type="SMART" id="SM00408">
    <property type="entry name" value="IGc2"/>
    <property type="match status" value="3"/>
</dbReference>
<dbReference type="SMART" id="SM00409">
    <property type="entry name" value="IG"/>
    <property type="match status" value="4"/>
</dbReference>
<dbReference type="FunFam" id="2.60.40.10:FF:000340">
    <property type="entry name" value="Carcinoembryonic antigen-related cell adhesion molecule 1"/>
    <property type="match status" value="1"/>
</dbReference>
<feature type="transmembrane region" description="Helical" evidence="6">
    <location>
        <begin position="442"/>
        <end position="467"/>
    </location>
</feature>
<dbReference type="Pfam" id="PF13895">
    <property type="entry name" value="Ig_2"/>
    <property type="match status" value="1"/>
</dbReference>
<dbReference type="Pfam" id="PF13927">
    <property type="entry name" value="Ig_3"/>
    <property type="match status" value="1"/>
</dbReference>
<name>A0A8C9QK90_SPEDA</name>
<accession>A0A8C9QK90</accession>
<dbReference type="GO" id="GO:0007165">
    <property type="term" value="P:signal transduction"/>
    <property type="evidence" value="ECO:0007669"/>
    <property type="project" value="TreeGrafter"/>
</dbReference>
<feature type="domain" description="Ig-like" evidence="8">
    <location>
        <begin position="237"/>
        <end position="317"/>
    </location>
</feature>
<dbReference type="PANTHER" id="PTHR44427">
    <property type="entry name" value="CARCINOEMBRYONIC ANTIGEN-RELATED CELL ADHESION MOLECULE 19"/>
    <property type="match status" value="1"/>
</dbReference>
<evidence type="ECO:0000256" key="6">
    <source>
        <dbReference type="SAM" id="Phobius"/>
    </source>
</evidence>
<dbReference type="Pfam" id="PF00047">
    <property type="entry name" value="ig"/>
    <property type="match status" value="1"/>
</dbReference>
<dbReference type="InterPro" id="IPR036179">
    <property type="entry name" value="Ig-like_dom_sf"/>
</dbReference>
<keyword evidence="6" id="KW-1133">Transmembrane helix</keyword>
<dbReference type="Pfam" id="PF07686">
    <property type="entry name" value="V-set"/>
    <property type="match status" value="1"/>
</dbReference>
<dbReference type="InterPro" id="IPR003599">
    <property type="entry name" value="Ig_sub"/>
</dbReference>
<dbReference type="GO" id="GO:1990782">
    <property type="term" value="F:protein tyrosine kinase binding"/>
    <property type="evidence" value="ECO:0007669"/>
    <property type="project" value="TreeGrafter"/>
</dbReference>
<feature type="chain" id="PRO_5034630579" description="Ig-like domain-containing protein" evidence="7">
    <location>
        <begin position="36"/>
        <end position="620"/>
    </location>
</feature>
<dbReference type="GO" id="GO:0002682">
    <property type="term" value="P:regulation of immune system process"/>
    <property type="evidence" value="ECO:0007669"/>
    <property type="project" value="TreeGrafter"/>
</dbReference>
<dbReference type="CDD" id="cd05740">
    <property type="entry name" value="IgI_hCEACAM_2_4_6_like"/>
    <property type="match status" value="1"/>
</dbReference>
<dbReference type="GO" id="GO:0009986">
    <property type="term" value="C:cell surface"/>
    <property type="evidence" value="ECO:0007669"/>
    <property type="project" value="TreeGrafter"/>
</dbReference>
<keyword evidence="10" id="KW-1185">Reference proteome</keyword>
<dbReference type="Gene3D" id="2.60.40.10">
    <property type="entry name" value="Immunoglobulins"/>
    <property type="match status" value="4"/>
</dbReference>
<dbReference type="PROSITE" id="PS50835">
    <property type="entry name" value="IG_LIKE"/>
    <property type="match status" value="3"/>
</dbReference>
<reference evidence="9" key="2">
    <citation type="submission" date="2025-09" db="UniProtKB">
        <authorList>
            <consortium name="Ensembl"/>
        </authorList>
    </citation>
    <scope>IDENTIFICATION</scope>
</reference>
<evidence type="ECO:0000256" key="4">
    <source>
        <dbReference type="ARBA" id="ARBA00038222"/>
    </source>
</evidence>
<keyword evidence="1 7" id="KW-0732">Signal</keyword>
<feature type="domain" description="Ig-like" evidence="8">
    <location>
        <begin position="145"/>
        <end position="232"/>
    </location>
</feature>
<evidence type="ECO:0000259" key="8">
    <source>
        <dbReference type="PROSITE" id="PS50835"/>
    </source>
</evidence>
<sequence>MQPPSASPCRGGVSWQGILLAVSLLTFWNPHPTAQLTIEPVPFDAAVETDVLLLVHNASQNTIGYYWFKGNTTEDSREIISYSILTQKINTGPAFSGRETLYTNGSLLFMNVTKEDTGFYTLRTLNNELRPELATGEIRVHEKLPKPNITINNSQPMEGEDSLALTCEPEISYATYLWKINSQTITDGDRLKLSNNNRTLTLFSVTRNDTGPYECETQNPVSASRRDPLTLNISYGPDAPIINPPDSHIRPGTNLNLSCHADSNPPAQFSWSFNGRPLESTQELSIPNLSTNNSGSYVCVAHNSVTNLHRTTTKNISISGLVAQPSLRATNTEPHSVAMTCFSDDPGISITWILNSQTLQLTDRMQLSPDHSTLSIDSVRQEDAGEYQCEASTPASSTRSDRYRLAVICEWPPSHPVLPSHISLSRAIIWHQAQLRTPCLPVGAIAGIVTGVLVGVALVAALGCFLLHTRTGRYPGFPHLIPTQVTPGLRDGGPSSDSGLTPTSPLPRDPPLSPQPPPVHHQLLALGCCLNSSLLCALVTRDLSPQHCPPFLTQQTCDTSCDRVSVKPGTSYSLFPPPEIRGDTVYLRGVLAQVTQSRGEVLRGWGVSSHSFMVTHTPDM</sequence>
<dbReference type="SUPFAM" id="SSF48726">
    <property type="entry name" value="Immunoglobulin"/>
    <property type="match status" value="4"/>
</dbReference>
<dbReference type="CDD" id="cd05774">
    <property type="entry name" value="IgV_CEACAM_D1"/>
    <property type="match status" value="1"/>
</dbReference>
<dbReference type="InterPro" id="IPR007110">
    <property type="entry name" value="Ig-like_dom"/>
</dbReference>
<dbReference type="InterPro" id="IPR003598">
    <property type="entry name" value="Ig_sub2"/>
</dbReference>
<feature type="signal peptide" evidence="7">
    <location>
        <begin position="1"/>
        <end position="35"/>
    </location>
</feature>
<evidence type="ECO:0000256" key="5">
    <source>
        <dbReference type="SAM" id="MobiDB-lite"/>
    </source>
</evidence>
<organism evidence="9 10">
    <name type="scientific">Spermophilus dauricus</name>
    <name type="common">Daurian ground squirrel</name>
    <dbReference type="NCBI Taxonomy" id="99837"/>
    <lineage>
        <taxon>Eukaryota</taxon>
        <taxon>Metazoa</taxon>
        <taxon>Chordata</taxon>
        <taxon>Craniata</taxon>
        <taxon>Vertebrata</taxon>
        <taxon>Euteleostomi</taxon>
        <taxon>Mammalia</taxon>
        <taxon>Eutheria</taxon>
        <taxon>Euarchontoglires</taxon>
        <taxon>Glires</taxon>
        <taxon>Rodentia</taxon>
        <taxon>Sciuromorpha</taxon>
        <taxon>Sciuridae</taxon>
        <taxon>Xerinae</taxon>
        <taxon>Marmotini</taxon>
        <taxon>Spermophilus</taxon>
    </lineage>
</organism>
<evidence type="ECO:0000256" key="1">
    <source>
        <dbReference type="ARBA" id="ARBA00022729"/>
    </source>
</evidence>